<protein>
    <recommendedName>
        <fullName evidence="6">Cytochrome P450</fullName>
    </recommendedName>
</protein>
<feature type="binding site" description="axial binding residue" evidence="2">
    <location>
        <position position="497"/>
    </location>
    <ligand>
        <name>heme</name>
        <dbReference type="ChEBI" id="CHEBI:30413"/>
    </ligand>
    <ligandPart>
        <name>Fe</name>
        <dbReference type="ChEBI" id="CHEBI:18248"/>
    </ligandPart>
</feature>
<evidence type="ECO:0000256" key="1">
    <source>
        <dbReference type="ARBA" id="ARBA00010617"/>
    </source>
</evidence>
<sequence>MSIYESKGFAVLYASIPPALLAIVLQFVDFAALGLRGKAVLLLPVLLYLYAAYKIGKLILGNLHNPLRQLPTPPGDTFLLGHARSTWGEPRGNCFLRWVDEIPNDGLMYYSGFFRATPHVLLTSPDAIREVLVTRAYDYVKPDIGRKFLEQTTGRGLIVVEGDEHKMQRKSVAPAFSGKHVRNLVPVFWKKAKELADVLASQLDVVSEGEDEDERNAGVVELNMWASRATIDIICAATLGREFDSLRNSDHELALQYGRVFGEAGAQIWIIFDLLGAPPPLQIARWMPFFTKFRNAAEGRYQLRPLCRKLVEQKRRDMDSGKDLQVDILSVLMQSGEFTDDGLVDQLLTFLAAGHETTSSAFAFTCWLLANHPEIQQRLRDELKAHFAGVEDISMTATDLDGLPYLDAVISEQLRLYPSAPISPRWSVRETSILGHHIPKDQFVLLCPWATNRSKKLWGEDAQEFKPERWLTKEGLENVKDVDPMRFLTFFYGPRSCPGQVFSRLEQKCLVTALVMRFHIEMADEKEEISPRGFITVKPMGKNGLQLRLRELSQ</sequence>
<comment type="caution">
    <text evidence="4">The sequence shown here is derived from an EMBL/GenBank/DDBJ whole genome shotgun (WGS) entry which is preliminary data.</text>
</comment>
<feature type="transmembrane region" description="Helical" evidence="3">
    <location>
        <begin position="12"/>
        <end position="33"/>
    </location>
</feature>
<reference evidence="5" key="1">
    <citation type="journal article" date="2017" name="bioRxiv">
        <title>Conservation of a gene cluster reveals novel cercosporin biosynthetic mechanisms and extends production to the genus Colletotrichum.</title>
        <authorList>
            <person name="de Jonge R."/>
            <person name="Ebert M.K."/>
            <person name="Huitt-Roehl C.R."/>
            <person name="Pal P."/>
            <person name="Suttle J.C."/>
            <person name="Spanner R.E."/>
            <person name="Neubauer J.D."/>
            <person name="Jurick W.M.II."/>
            <person name="Stott K.A."/>
            <person name="Secor G.A."/>
            <person name="Thomma B.P.H.J."/>
            <person name="Van de Peer Y."/>
            <person name="Townsend C.A."/>
            <person name="Bolton M.D."/>
        </authorList>
    </citation>
    <scope>NUCLEOTIDE SEQUENCE [LARGE SCALE GENOMIC DNA]</scope>
    <source>
        <strain evidence="5">CBS538.71</strain>
    </source>
</reference>
<dbReference type="EMBL" id="PNEN01000253">
    <property type="protein sequence ID" value="PPJ60580.1"/>
    <property type="molecule type" value="Genomic_DNA"/>
</dbReference>
<dbReference type="CDD" id="cd11069">
    <property type="entry name" value="CYP_FUM15-like"/>
    <property type="match status" value="1"/>
</dbReference>
<evidence type="ECO:0000313" key="5">
    <source>
        <dbReference type="Proteomes" id="UP000237631"/>
    </source>
</evidence>
<dbReference type="PRINTS" id="PR00385">
    <property type="entry name" value="P450"/>
</dbReference>
<proteinExistence type="inferred from homology"/>
<dbReference type="AlphaFoldDB" id="A0A2S6CLK5"/>
<dbReference type="InterPro" id="IPR001128">
    <property type="entry name" value="Cyt_P450"/>
</dbReference>
<keyword evidence="2" id="KW-0349">Heme</keyword>
<dbReference type="OrthoDB" id="1470350at2759"/>
<dbReference type="SUPFAM" id="SSF48264">
    <property type="entry name" value="Cytochrome P450"/>
    <property type="match status" value="1"/>
</dbReference>
<dbReference type="GO" id="GO:0004497">
    <property type="term" value="F:monooxygenase activity"/>
    <property type="evidence" value="ECO:0007669"/>
    <property type="project" value="InterPro"/>
</dbReference>
<dbReference type="GO" id="GO:0005506">
    <property type="term" value="F:iron ion binding"/>
    <property type="evidence" value="ECO:0007669"/>
    <property type="project" value="InterPro"/>
</dbReference>
<dbReference type="GO" id="GO:0020037">
    <property type="term" value="F:heme binding"/>
    <property type="evidence" value="ECO:0007669"/>
    <property type="project" value="InterPro"/>
</dbReference>
<dbReference type="Pfam" id="PF00067">
    <property type="entry name" value="p450"/>
    <property type="match status" value="1"/>
</dbReference>
<dbReference type="STRING" id="357750.A0A2S6CLK5"/>
<dbReference type="Proteomes" id="UP000237631">
    <property type="component" value="Unassembled WGS sequence"/>
</dbReference>
<dbReference type="PANTHER" id="PTHR24305">
    <property type="entry name" value="CYTOCHROME P450"/>
    <property type="match status" value="1"/>
</dbReference>
<evidence type="ECO:0000256" key="3">
    <source>
        <dbReference type="SAM" id="Phobius"/>
    </source>
</evidence>
<accession>A0A2S6CLK5</accession>
<dbReference type="InterPro" id="IPR002401">
    <property type="entry name" value="Cyt_P450_E_grp-I"/>
</dbReference>
<comment type="cofactor">
    <cofactor evidence="2">
        <name>heme</name>
        <dbReference type="ChEBI" id="CHEBI:30413"/>
    </cofactor>
</comment>
<dbReference type="PANTHER" id="PTHR24305:SF166">
    <property type="entry name" value="CYTOCHROME P450 12A4, MITOCHONDRIAL-RELATED"/>
    <property type="match status" value="1"/>
</dbReference>
<gene>
    <name evidence="4" type="ORF">CBER1_08141</name>
</gene>
<dbReference type="Gene3D" id="1.10.630.10">
    <property type="entry name" value="Cytochrome P450"/>
    <property type="match status" value="1"/>
</dbReference>
<keyword evidence="3" id="KW-0472">Membrane</keyword>
<keyword evidence="2" id="KW-0408">Iron</keyword>
<organism evidence="4 5">
    <name type="scientific">Cercospora berteroae</name>
    <dbReference type="NCBI Taxonomy" id="357750"/>
    <lineage>
        <taxon>Eukaryota</taxon>
        <taxon>Fungi</taxon>
        <taxon>Dikarya</taxon>
        <taxon>Ascomycota</taxon>
        <taxon>Pezizomycotina</taxon>
        <taxon>Dothideomycetes</taxon>
        <taxon>Dothideomycetidae</taxon>
        <taxon>Mycosphaerellales</taxon>
        <taxon>Mycosphaerellaceae</taxon>
        <taxon>Cercospora</taxon>
    </lineage>
</organism>
<dbReference type="GO" id="GO:0016705">
    <property type="term" value="F:oxidoreductase activity, acting on paired donors, with incorporation or reduction of molecular oxygen"/>
    <property type="evidence" value="ECO:0007669"/>
    <property type="project" value="InterPro"/>
</dbReference>
<evidence type="ECO:0000256" key="2">
    <source>
        <dbReference type="PIRSR" id="PIRSR602401-1"/>
    </source>
</evidence>
<keyword evidence="5" id="KW-1185">Reference proteome</keyword>
<feature type="transmembrane region" description="Helical" evidence="3">
    <location>
        <begin position="39"/>
        <end position="60"/>
    </location>
</feature>
<keyword evidence="3" id="KW-1133">Transmembrane helix</keyword>
<dbReference type="InterPro" id="IPR036396">
    <property type="entry name" value="Cyt_P450_sf"/>
</dbReference>
<comment type="similarity">
    <text evidence="1">Belongs to the cytochrome P450 family.</text>
</comment>
<dbReference type="InterPro" id="IPR050121">
    <property type="entry name" value="Cytochrome_P450_monoxygenase"/>
</dbReference>
<keyword evidence="3" id="KW-0812">Transmembrane</keyword>
<keyword evidence="2" id="KW-0479">Metal-binding</keyword>
<name>A0A2S6CLK5_9PEZI</name>
<evidence type="ECO:0008006" key="6">
    <source>
        <dbReference type="Google" id="ProtNLM"/>
    </source>
</evidence>
<dbReference type="PRINTS" id="PR00463">
    <property type="entry name" value="EP450I"/>
</dbReference>
<evidence type="ECO:0000313" key="4">
    <source>
        <dbReference type="EMBL" id="PPJ60580.1"/>
    </source>
</evidence>